<feature type="non-terminal residue" evidence="1">
    <location>
        <position position="1"/>
    </location>
</feature>
<accession>A0A3B0RPZ9</accession>
<protein>
    <submittedName>
        <fullName evidence="1">Uncharacterized protein</fullName>
    </submittedName>
</protein>
<dbReference type="AlphaFoldDB" id="A0A3B0RPZ9"/>
<sequence>LTRLTAHIMSRDCTIREARAELGYRPVVSMEEGLKRLAV</sequence>
<organism evidence="1">
    <name type="scientific">hydrothermal vent metagenome</name>
    <dbReference type="NCBI Taxonomy" id="652676"/>
    <lineage>
        <taxon>unclassified sequences</taxon>
        <taxon>metagenomes</taxon>
        <taxon>ecological metagenomes</taxon>
    </lineage>
</organism>
<name>A0A3B0RPZ9_9ZZZZ</name>
<evidence type="ECO:0000313" key="1">
    <source>
        <dbReference type="EMBL" id="VAV90686.1"/>
    </source>
</evidence>
<dbReference type="EMBL" id="UOEH01000045">
    <property type="protein sequence ID" value="VAV90686.1"/>
    <property type="molecule type" value="Genomic_DNA"/>
</dbReference>
<gene>
    <name evidence="1" type="ORF">MNBD_ALPHA05-261</name>
</gene>
<proteinExistence type="predicted"/>
<reference evidence="1" key="1">
    <citation type="submission" date="2018-06" db="EMBL/GenBank/DDBJ databases">
        <authorList>
            <person name="Zhirakovskaya E."/>
        </authorList>
    </citation>
    <scope>NUCLEOTIDE SEQUENCE</scope>
</reference>